<proteinExistence type="predicted"/>
<dbReference type="AlphaFoldDB" id="A0A382A082"/>
<dbReference type="InterPro" id="IPR013783">
    <property type="entry name" value="Ig-like_fold"/>
</dbReference>
<feature type="non-terminal residue" evidence="1">
    <location>
        <position position="1"/>
    </location>
</feature>
<gene>
    <name evidence="1" type="ORF">METZ01_LOCUS147396</name>
</gene>
<protein>
    <submittedName>
        <fullName evidence="1">Uncharacterized protein</fullName>
    </submittedName>
</protein>
<dbReference type="Gene3D" id="2.60.40.10">
    <property type="entry name" value="Immunoglobulins"/>
    <property type="match status" value="1"/>
</dbReference>
<sequence>SPDRSTAQDETVLPGDSLVLTITFLSADTGVFNTNLHIASDDPLGNDNLSVSLIAHTTKPEIQMVNTMSVVTYKGNDIPFDVTIDNTGGFALEYQVEVSANWVGFNWLTVPQSSGTINPYSNGTLTVNTASTANLDPGGYTGYLYFNTNAGSNPNQVVRTDTVEVYMNLLEDNSQITQDSVDVPAGNEPPITLLDSEGNPIGLVLDFLNSQGGSVTVTRIDATPPTGTNTPFDDPSSGITDPYFARVYFEISAAFTGSYAVDIGFDYSTIPGVQDASKLRIAKRSLNAGISEEWNIISDVSTNVDTDNGIVYAQNQSGFSQWALLSNSGENSFIDVSAPAIQSAVLSPSDPGALEAITVTVNINDETGISSANLYYTQGGSQSFSNLTLSVTSGSSYSATIPSSDVTRNGLIYFIRAEDDLGFVAVSDTVGVAVNFSTGDLSTSTALSSAYPTGFPIDKWRMISIPAKLDDYQVGNVIGDELGSQTNSSWRIFEWDDVSSTYKENPINFSSGESYWLYQRAEDNLALATPSGETGNMAGSSLTIKPGWNMIGSPYSFLVDLVVDQAQFYGPVAYGLSGESWSDVTSELRPWSGYALYNRTTGDQNVVIDPVGSTTGILARQEVLTEGWFGNLEVRAGDFADIHNKFGQLTTAEDGMDHHDNPEIVAPEAYVSITFTNDTEQGKFTSDMRSFDQELQVWEVHVTGQALDASAILNWSFPQPAEANTEIILLDDMHRVTMAMDERQQLELGMISERFPRKIHIVAGPMELVQAAVTELLAAIPEEFTLYQNYPNPFNPVTTLRFGLPQPSNIEFRIINILGQE</sequence>
<feature type="non-terminal residue" evidence="1">
    <location>
        <position position="821"/>
    </location>
</feature>
<evidence type="ECO:0000313" key="1">
    <source>
        <dbReference type="EMBL" id="SVA94542.1"/>
    </source>
</evidence>
<accession>A0A382A082</accession>
<organism evidence="1">
    <name type="scientific">marine metagenome</name>
    <dbReference type="NCBI Taxonomy" id="408172"/>
    <lineage>
        <taxon>unclassified sequences</taxon>
        <taxon>metagenomes</taxon>
        <taxon>ecological metagenomes</taxon>
    </lineage>
</organism>
<name>A0A382A082_9ZZZZ</name>
<dbReference type="EMBL" id="UINC01023254">
    <property type="protein sequence ID" value="SVA94542.1"/>
    <property type="molecule type" value="Genomic_DNA"/>
</dbReference>
<reference evidence="1" key="1">
    <citation type="submission" date="2018-05" db="EMBL/GenBank/DDBJ databases">
        <authorList>
            <person name="Lanie J.A."/>
            <person name="Ng W.-L."/>
            <person name="Kazmierczak K.M."/>
            <person name="Andrzejewski T.M."/>
            <person name="Davidsen T.M."/>
            <person name="Wayne K.J."/>
            <person name="Tettelin H."/>
            <person name="Glass J.I."/>
            <person name="Rusch D."/>
            <person name="Podicherti R."/>
            <person name="Tsui H.-C.T."/>
            <person name="Winkler M.E."/>
        </authorList>
    </citation>
    <scope>NUCLEOTIDE SEQUENCE</scope>
</reference>